<dbReference type="CDD" id="cd04465">
    <property type="entry name" value="S1_RPS1_repeat_ec2_hs2"/>
    <property type="match status" value="1"/>
</dbReference>
<evidence type="ECO:0000313" key="6">
    <source>
        <dbReference type="EMBL" id="RWX44485.1"/>
    </source>
</evidence>
<dbReference type="NCBIfam" id="NF005208">
    <property type="entry name" value="PRK06676.1"/>
    <property type="match status" value="1"/>
</dbReference>
<feature type="domain" description="S1 motif" evidence="5">
    <location>
        <begin position="276"/>
        <end position="346"/>
    </location>
</feature>
<dbReference type="EMBL" id="MTKO01000093">
    <property type="protein sequence ID" value="RWX44485.1"/>
    <property type="molecule type" value="Genomic_DNA"/>
</dbReference>
<proteinExistence type="inferred from homology"/>
<feature type="domain" description="S1 motif" evidence="5">
    <location>
        <begin position="22"/>
        <end position="86"/>
    </location>
</feature>
<dbReference type="InterPro" id="IPR003029">
    <property type="entry name" value="S1_domain"/>
</dbReference>
<dbReference type="SUPFAM" id="SSF50249">
    <property type="entry name" value="Nucleic acid-binding proteins"/>
    <property type="match status" value="4"/>
</dbReference>
<dbReference type="InterPro" id="IPR050437">
    <property type="entry name" value="Ribos_protein_bS1-like"/>
</dbReference>
<dbReference type="CDD" id="cd05688">
    <property type="entry name" value="S1_RPS1_repeat_ec3"/>
    <property type="match status" value="1"/>
</dbReference>
<dbReference type="GO" id="GO:0022627">
    <property type="term" value="C:cytosolic small ribosomal subunit"/>
    <property type="evidence" value="ECO:0007669"/>
    <property type="project" value="TreeGrafter"/>
</dbReference>
<feature type="domain" description="S1 motif" evidence="5">
    <location>
        <begin position="104"/>
        <end position="170"/>
    </location>
</feature>
<dbReference type="SMART" id="SM00316">
    <property type="entry name" value="S1"/>
    <property type="match status" value="4"/>
</dbReference>
<organism evidence="6 7">
    <name type="scientific">Candidatus Electrothrix aarhusensis</name>
    <dbReference type="NCBI Taxonomy" id="1859131"/>
    <lineage>
        <taxon>Bacteria</taxon>
        <taxon>Pseudomonadati</taxon>
        <taxon>Thermodesulfobacteriota</taxon>
        <taxon>Desulfobulbia</taxon>
        <taxon>Desulfobulbales</taxon>
        <taxon>Desulfobulbaceae</taxon>
        <taxon>Candidatus Electrothrix</taxon>
    </lineage>
</organism>
<evidence type="ECO:0000256" key="2">
    <source>
        <dbReference type="ARBA" id="ARBA00022980"/>
    </source>
</evidence>
<comment type="caution">
    <text evidence="6">The sequence shown here is derived from an EMBL/GenBank/DDBJ whole genome shotgun (WGS) entry which is preliminary data.</text>
</comment>
<dbReference type="Gene3D" id="2.40.50.140">
    <property type="entry name" value="Nucleic acid-binding proteins"/>
    <property type="match status" value="4"/>
</dbReference>
<dbReference type="InterPro" id="IPR035104">
    <property type="entry name" value="Ribosomal_protein_S1-like"/>
</dbReference>
<dbReference type="PRINTS" id="PR00681">
    <property type="entry name" value="RIBOSOMALS1"/>
</dbReference>
<dbReference type="PANTHER" id="PTHR10724:SF7">
    <property type="entry name" value="SMALL RIBOSOMAL SUBUNIT PROTEIN BS1C"/>
    <property type="match status" value="1"/>
</dbReference>
<dbReference type="Pfam" id="PF00575">
    <property type="entry name" value="S1"/>
    <property type="match status" value="3"/>
</dbReference>
<evidence type="ECO:0000256" key="3">
    <source>
        <dbReference type="ARBA" id="ARBA00023274"/>
    </source>
</evidence>
<keyword evidence="3" id="KW-0687">Ribonucleoprotein</keyword>
<sequence>MSEEQFADLFQDKTGSTKIQPGDKIDAVIADINGENIFLDLGGKSEGILGTSELRDEHDALTVEIGDTVSVFLLRNRGGEQVFTTKIGAGQVGLEELEQAFHNHIPVQGKVTSEIKGGFQITVAGQRGFCPYSQMGLRRVDNPDEYLEQSMAFKIIEFGNKGRNIILSARAIQEEEREELREKLKEILCEGDKVEGTVSSLQKFGAFVDLGGVDGLIPISELAWGQTDLVEDVLSQGQRVEVIIKKMDWDKNRISLSLKDTLENPWDQVEEKYAPASVHTGIVSRLAQFGAFITLEPGIDGLLHISKLGSGRRINHPREVLEAGQEITVKIDSVDLEKKRISLVPEDYTAKAEEEKAAKNEYTPSKDSAPQSMGTFGTFFRPR</sequence>
<keyword evidence="2 6" id="KW-0689">Ribosomal protein</keyword>
<dbReference type="PROSITE" id="PS50126">
    <property type="entry name" value="S1"/>
    <property type="match status" value="4"/>
</dbReference>
<accession>A0A3S3QHB9</accession>
<reference evidence="6 7" key="1">
    <citation type="submission" date="2017-01" db="EMBL/GenBank/DDBJ databases">
        <title>The cable genome- insights into the physiology and evolution of filamentous bacteria capable of sulfide oxidation via long distance electron transfer.</title>
        <authorList>
            <person name="Schreiber L."/>
            <person name="Bjerg J.T."/>
            <person name="Boggild A."/>
            <person name="Van De Vossenberg J."/>
            <person name="Meysman F."/>
            <person name="Nielsen L.P."/>
            <person name="Schramm A."/>
            <person name="Kjeldsen K.U."/>
        </authorList>
    </citation>
    <scope>NUCLEOTIDE SEQUENCE [LARGE SCALE GENOMIC DNA]</scope>
    <source>
        <strain evidence="6">MCF</strain>
    </source>
</reference>
<dbReference type="Proteomes" id="UP000287853">
    <property type="component" value="Unassembled WGS sequence"/>
</dbReference>
<evidence type="ECO:0000256" key="4">
    <source>
        <dbReference type="SAM" id="MobiDB-lite"/>
    </source>
</evidence>
<comment type="similarity">
    <text evidence="1">Belongs to the bacterial ribosomal protein bS1 family.</text>
</comment>
<dbReference type="GO" id="GO:0003729">
    <property type="term" value="F:mRNA binding"/>
    <property type="evidence" value="ECO:0007669"/>
    <property type="project" value="TreeGrafter"/>
</dbReference>
<dbReference type="GO" id="GO:0006412">
    <property type="term" value="P:translation"/>
    <property type="evidence" value="ECO:0007669"/>
    <property type="project" value="TreeGrafter"/>
</dbReference>
<dbReference type="PANTHER" id="PTHR10724">
    <property type="entry name" value="30S RIBOSOMAL PROTEIN S1"/>
    <property type="match status" value="1"/>
</dbReference>
<feature type="region of interest" description="Disordered" evidence="4">
    <location>
        <begin position="352"/>
        <end position="383"/>
    </location>
</feature>
<dbReference type="AlphaFoldDB" id="A0A3S3QHB9"/>
<protein>
    <submittedName>
        <fullName evidence="6">SSU ribosomal protein S1P</fullName>
    </submittedName>
</protein>
<evidence type="ECO:0000259" key="5">
    <source>
        <dbReference type="PROSITE" id="PS50126"/>
    </source>
</evidence>
<evidence type="ECO:0000256" key="1">
    <source>
        <dbReference type="ARBA" id="ARBA00006767"/>
    </source>
</evidence>
<gene>
    <name evidence="6" type="ORF">H206_01654</name>
</gene>
<dbReference type="InterPro" id="IPR012340">
    <property type="entry name" value="NA-bd_OB-fold"/>
</dbReference>
<feature type="compositionally biased region" description="Polar residues" evidence="4">
    <location>
        <begin position="362"/>
        <end position="375"/>
    </location>
</feature>
<dbReference type="GO" id="GO:0003735">
    <property type="term" value="F:structural constituent of ribosome"/>
    <property type="evidence" value="ECO:0007669"/>
    <property type="project" value="TreeGrafter"/>
</dbReference>
<evidence type="ECO:0000313" key="7">
    <source>
        <dbReference type="Proteomes" id="UP000287853"/>
    </source>
</evidence>
<feature type="domain" description="S1 motif" evidence="5">
    <location>
        <begin position="191"/>
        <end position="259"/>
    </location>
</feature>
<keyword evidence="7" id="KW-1185">Reference proteome</keyword>
<name>A0A3S3QHB9_9BACT</name>